<dbReference type="GO" id="GO:0046872">
    <property type="term" value="F:metal ion binding"/>
    <property type="evidence" value="ECO:0007669"/>
    <property type="project" value="UniProtKB-KW"/>
</dbReference>
<dbReference type="EMBL" id="JAGTJQ010000011">
    <property type="protein sequence ID" value="KAH7018586.1"/>
    <property type="molecule type" value="Genomic_DNA"/>
</dbReference>
<evidence type="ECO:0000313" key="4">
    <source>
        <dbReference type="EMBL" id="KAH7018586.1"/>
    </source>
</evidence>
<dbReference type="OrthoDB" id="411064at2759"/>
<gene>
    <name evidence="4" type="ORF">B0I36DRAFT_368595</name>
</gene>
<evidence type="ECO:0000256" key="2">
    <source>
        <dbReference type="ARBA" id="ARBA00022723"/>
    </source>
</evidence>
<evidence type="ECO:0000256" key="1">
    <source>
        <dbReference type="ARBA" id="ARBA00010211"/>
    </source>
</evidence>
<dbReference type="InterPro" id="IPR036663">
    <property type="entry name" value="Fumarylacetoacetase_C_sf"/>
</dbReference>
<feature type="domain" description="Fumarylacetoacetase-like C-terminal" evidence="3">
    <location>
        <begin position="67"/>
        <end position="274"/>
    </location>
</feature>
<dbReference type="Gene3D" id="3.90.850.10">
    <property type="entry name" value="Fumarylacetoacetase-like, C-terminal domain"/>
    <property type="match status" value="1"/>
</dbReference>
<dbReference type="PANTHER" id="PTHR11820:SF112">
    <property type="entry name" value="FUMARYLACETOACETATE HYDROLASE FAMILY PROTEIN (AFU_ORTHOLOGUE AFUA_1G02370)-RELATED"/>
    <property type="match status" value="1"/>
</dbReference>
<dbReference type="FunFam" id="3.90.850.10:FF:000002">
    <property type="entry name" value="2-hydroxyhepta-2,4-diene-1,7-dioate isomerase"/>
    <property type="match status" value="1"/>
</dbReference>
<protein>
    <recommendedName>
        <fullName evidence="3">Fumarylacetoacetase-like C-terminal domain-containing protein</fullName>
    </recommendedName>
</protein>
<keyword evidence="5" id="KW-1185">Reference proteome</keyword>
<reference evidence="4" key="1">
    <citation type="journal article" date="2021" name="Nat. Commun.">
        <title>Genetic determinants of endophytism in the Arabidopsis root mycobiome.</title>
        <authorList>
            <person name="Mesny F."/>
            <person name="Miyauchi S."/>
            <person name="Thiergart T."/>
            <person name="Pickel B."/>
            <person name="Atanasova L."/>
            <person name="Karlsson M."/>
            <person name="Huettel B."/>
            <person name="Barry K.W."/>
            <person name="Haridas S."/>
            <person name="Chen C."/>
            <person name="Bauer D."/>
            <person name="Andreopoulos W."/>
            <person name="Pangilinan J."/>
            <person name="LaButti K."/>
            <person name="Riley R."/>
            <person name="Lipzen A."/>
            <person name="Clum A."/>
            <person name="Drula E."/>
            <person name="Henrissat B."/>
            <person name="Kohler A."/>
            <person name="Grigoriev I.V."/>
            <person name="Martin F.M."/>
            <person name="Hacquard S."/>
        </authorList>
    </citation>
    <scope>NUCLEOTIDE SEQUENCE</scope>
    <source>
        <strain evidence="4">MPI-CAGE-CH-0230</strain>
    </source>
</reference>
<dbReference type="RefSeq" id="XP_046006853.1">
    <property type="nucleotide sequence ID" value="XM_046159641.1"/>
</dbReference>
<dbReference type="SUPFAM" id="SSF56529">
    <property type="entry name" value="FAH"/>
    <property type="match status" value="1"/>
</dbReference>
<comment type="caution">
    <text evidence="4">The sequence shown here is derived from an EMBL/GenBank/DDBJ whole genome shotgun (WGS) entry which is preliminary data.</text>
</comment>
<dbReference type="Proteomes" id="UP000756346">
    <property type="component" value="Unassembled WGS sequence"/>
</dbReference>
<dbReference type="GO" id="GO:0006107">
    <property type="term" value="P:oxaloacetate metabolic process"/>
    <property type="evidence" value="ECO:0007669"/>
    <property type="project" value="UniProtKB-ARBA"/>
</dbReference>
<accession>A0A9P9BKJ5</accession>
<dbReference type="Pfam" id="PF01557">
    <property type="entry name" value="FAA_hydrolase"/>
    <property type="match status" value="1"/>
</dbReference>
<dbReference type="GO" id="GO:0050163">
    <property type="term" value="F:oxaloacetate tautomerase activity"/>
    <property type="evidence" value="ECO:0007669"/>
    <property type="project" value="UniProtKB-ARBA"/>
</dbReference>
<keyword evidence="2" id="KW-0479">Metal-binding</keyword>
<dbReference type="GeneID" id="70189187"/>
<sequence length="277" mass="29767">MAPTRLIRFVSKTDNQVYYGHATNNSLSEAKVLEPGNPFFSAPTTNSSSHPVGRLLGPLARDDCRGIICIGLNYRDHAEEAKMAIPTIPVVFHKPITALSGPYDDLKIPRASWEKGALDYEAEEASRVSESEAAGYIYGYTAGNDFSNRTWQLDPTLSGGQWCLSKSFDSTAPIGPAIVSGDLLPDVSTDSGLTIRATLNGEVMQDSSTSQMIFSPAKLVSFLSQAMTLLPGTLIFTGTPAGVGLGRNPRVEVKEGDVLDVEIQGIGKISNHVVYEK</sequence>
<dbReference type="PANTHER" id="PTHR11820">
    <property type="entry name" value="ACYLPYRUVASE"/>
    <property type="match status" value="1"/>
</dbReference>
<dbReference type="InterPro" id="IPR011234">
    <property type="entry name" value="Fumarylacetoacetase-like_C"/>
</dbReference>
<organism evidence="4 5">
    <name type="scientific">Microdochium trichocladiopsis</name>
    <dbReference type="NCBI Taxonomy" id="1682393"/>
    <lineage>
        <taxon>Eukaryota</taxon>
        <taxon>Fungi</taxon>
        <taxon>Dikarya</taxon>
        <taxon>Ascomycota</taxon>
        <taxon>Pezizomycotina</taxon>
        <taxon>Sordariomycetes</taxon>
        <taxon>Xylariomycetidae</taxon>
        <taxon>Xylariales</taxon>
        <taxon>Microdochiaceae</taxon>
        <taxon>Microdochium</taxon>
    </lineage>
</organism>
<name>A0A9P9BKJ5_9PEZI</name>
<dbReference type="AlphaFoldDB" id="A0A9P9BKJ5"/>
<evidence type="ECO:0000313" key="5">
    <source>
        <dbReference type="Proteomes" id="UP000756346"/>
    </source>
</evidence>
<proteinExistence type="inferred from homology"/>
<evidence type="ECO:0000259" key="3">
    <source>
        <dbReference type="Pfam" id="PF01557"/>
    </source>
</evidence>
<comment type="similarity">
    <text evidence="1">Belongs to the FAH family.</text>
</comment>